<dbReference type="PANTHER" id="PTHR21301">
    <property type="entry name" value="REVERSE TRANSCRIPTASE"/>
    <property type="match status" value="1"/>
</dbReference>
<dbReference type="SUPFAM" id="SSF56672">
    <property type="entry name" value="DNA/RNA polymerases"/>
    <property type="match status" value="1"/>
</dbReference>
<sequence>MGASISSIIAQLVMEDLECDVISKLDFSLPFFYRYVDDCITAIPKNKTEYVLDQFNKYHVKLKFTVESEINKKINFLDMTIHHRDGNLQTEWYTKPTWSGRYLNYNSQHHISQKKSVIIGLADRAIRLSDSEFVHDAINKAKEILHLNSYPRKLVNAIFEQRKKKHSTRNQDNFDTTIPEDKKENQHLCIPYIPYLSENLDKLFKKYDIEVCHKGYNLLRNNFSRLKSNIPMDKRTHTIYQIPCADCIQEYTLDKLANT</sequence>
<protein>
    <recommendedName>
        <fullName evidence="1">Reverse transcriptase domain-containing protein</fullName>
    </recommendedName>
</protein>
<evidence type="ECO:0000313" key="2">
    <source>
        <dbReference type="EMBL" id="KAK9891941.1"/>
    </source>
</evidence>
<reference evidence="2 3" key="1">
    <citation type="submission" date="2023-03" db="EMBL/GenBank/DDBJ databases">
        <title>Genome insight into feeding habits of ladybird beetles.</title>
        <authorList>
            <person name="Li H.-S."/>
            <person name="Huang Y.-H."/>
            <person name="Pang H."/>
        </authorList>
    </citation>
    <scope>NUCLEOTIDE SEQUENCE [LARGE SCALE GENOMIC DNA]</scope>
    <source>
        <strain evidence="2">SYSU_2023b</strain>
        <tissue evidence="2">Whole body</tissue>
    </source>
</reference>
<organism evidence="2 3">
    <name type="scientific">Henosepilachna vigintioctopunctata</name>
    <dbReference type="NCBI Taxonomy" id="420089"/>
    <lineage>
        <taxon>Eukaryota</taxon>
        <taxon>Metazoa</taxon>
        <taxon>Ecdysozoa</taxon>
        <taxon>Arthropoda</taxon>
        <taxon>Hexapoda</taxon>
        <taxon>Insecta</taxon>
        <taxon>Pterygota</taxon>
        <taxon>Neoptera</taxon>
        <taxon>Endopterygota</taxon>
        <taxon>Coleoptera</taxon>
        <taxon>Polyphaga</taxon>
        <taxon>Cucujiformia</taxon>
        <taxon>Coccinelloidea</taxon>
        <taxon>Coccinellidae</taxon>
        <taxon>Epilachninae</taxon>
        <taxon>Epilachnini</taxon>
        <taxon>Henosepilachna</taxon>
    </lineage>
</organism>
<dbReference type="InterPro" id="IPR000477">
    <property type="entry name" value="RT_dom"/>
</dbReference>
<accession>A0AAW1V8B4</accession>
<dbReference type="InterPro" id="IPR043502">
    <property type="entry name" value="DNA/RNA_pol_sf"/>
</dbReference>
<dbReference type="EMBL" id="JARQZJ010000131">
    <property type="protein sequence ID" value="KAK9891941.1"/>
    <property type="molecule type" value="Genomic_DNA"/>
</dbReference>
<comment type="caution">
    <text evidence="2">The sequence shown here is derived from an EMBL/GenBank/DDBJ whole genome shotgun (WGS) entry which is preliminary data.</text>
</comment>
<dbReference type="Proteomes" id="UP001431783">
    <property type="component" value="Unassembled WGS sequence"/>
</dbReference>
<dbReference type="AlphaFoldDB" id="A0AAW1V8B4"/>
<keyword evidence="3" id="KW-1185">Reference proteome</keyword>
<dbReference type="Pfam" id="PF26215">
    <property type="entry name" value="HTH_animal"/>
    <property type="match status" value="1"/>
</dbReference>
<dbReference type="InterPro" id="IPR058912">
    <property type="entry name" value="HTH_animal"/>
</dbReference>
<evidence type="ECO:0000313" key="3">
    <source>
        <dbReference type="Proteomes" id="UP001431783"/>
    </source>
</evidence>
<evidence type="ECO:0000259" key="1">
    <source>
        <dbReference type="PROSITE" id="PS50878"/>
    </source>
</evidence>
<name>A0AAW1V8B4_9CUCU</name>
<dbReference type="PROSITE" id="PS50878">
    <property type="entry name" value="RT_POL"/>
    <property type="match status" value="1"/>
</dbReference>
<dbReference type="PANTHER" id="PTHR21301:SF10">
    <property type="entry name" value="REVERSE TRANSCRIPTASE DOMAIN-CONTAINING PROTEIN"/>
    <property type="match status" value="1"/>
</dbReference>
<proteinExistence type="predicted"/>
<feature type="domain" description="Reverse transcriptase" evidence="1">
    <location>
        <begin position="1"/>
        <end position="103"/>
    </location>
</feature>
<gene>
    <name evidence="2" type="ORF">WA026_017424</name>
</gene>
<dbReference type="GO" id="GO:0071897">
    <property type="term" value="P:DNA biosynthetic process"/>
    <property type="evidence" value="ECO:0007669"/>
    <property type="project" value="UniProtKB-ARBA"/>
</dbReference>